<evidence type="ECO:0000256" key="5">
    <source>
        <dbReference type="PROSITE-ProRule" id="PRU00335"/>
    </source>
</evidence>
<evidence type="ECO:0000256" key="3">
    <source>
        <dbReference type="ARBA" id="ARBA00023125"/>
    </source>
</evidence>
<dbReference type="InterPro" id="IPR003012">
    <property type="entry name" value="Tet_transcr_reg_TetR"/>
</dbReference>
<evidence type="ECO:0000256" key="2">
    <source>
        <dbReference type="ARBA" id="ARBA00023015"/>
    </source>
</evidence>
<evidence type="ECO:0000259" key="6">
    <source>
        <dbReference type="PROSITE" id="PS50977"/>
    </source>
</evidence>
<dbReference type="SUPFAM" id="SSF46689">
    <property type="entry name" value="Homeodomain-like"/>
    <property type="match status" value="1"/>
</dbReference>
<dbReference type="Pfam" id="PF02909">
    <property type="entry name" value="TetR_C_1"/>
    <property type="match status" value="1"/>
</dbReference>
<keyword evidence="1" id="KW-0678">Repressor</keyword>
<keyword evidence="3 5" id="KW-0238">DNA-binding</keyword>
<dbReference type="SUPFAM" id="SSF48498">
    <property type="entry name" value="Tetracyclin repressor-like, C-terminal domain"/>
    <property type="match status" value="1"/>
</dbReference>
<dbReference type="PRINTS" id="PR00400">
    <property type="entry name" value="TETREPRESSOR"/>
</dbReference>
<organism evidence="7 8">
    <name type="scientific">Microbacterium psychrotolerans</name>
    <dbReference type="NCBI Taxonomy" id="3068321"/>
    <lineage>
        <taxon>Bacteria</taxon>
        <taxon>Bacillati</taxon>
        <taxon>Actinomycetota</taxon>
        <taxon>Actinomycetes</taxon>
        <taxon>Micrococcales</taxon>
        <taxon>Microbacteriaceae</taxon>
        <taxon>Microbacterium</taxon>
    </lineage>
</organism>
<comment type="caution">
    <text evidence="7">The sequence shown here is derived from an EMBL/GenBank/DDBJ whole genome shotgun (WGS) entry which is preliminary data.</text>
</comment>
<dbReference type="PROSITE" id="PS50977">
    <property type="entry name" value="HTH_TETR_2"/>
    <property type="match status" value="1"/>
</dbReference>
<dbReference type="Gene3D" id="1.10.357.10">
    <property type="entry name" value="Tetracycline Repressor, domain 2"/>
    <property type="match status" value="1"/>
</dbReference>
<dbReference type="Pfam" id="PF00440">
    <property type="entry name" value="TetR_N"/>
    <property type="match status" value="1"/>
</dbReference>
<dbReference type="InterPro" id="IPR036271">
    <property type="entry name" value="Tet_transcr_reg_TetR-rel_C_sf"/>
</dbReference>
<feature type="domain" description="HTH tetR-type" evidence="6">
    <location>
        <begin position="12"/>
        <end position="72"/>
    </location>
</feature>
<evidence type="ECO:0000256" key="1">
    <source>
        <dbReference type="ARBA" id="ARBA00022491"/>
    </source>
</evidence>
<dbReference type="InterPro" id="IPR004111">
    <property type="entry name" value="Repressor_TetR_C"/>
</dbReference>
<dbReference type="EMBL" id="JAVFWO010000003">
    <property type="protein sequence ID" value="MDQ7878689.1"/>
    <property type="molecule type" value="Genomic_DNA"/>
</dbReference>
<evidence type="ECO:0000313" key="7">
    <source>
        <dbReference type="EMBL" id="MDQ7878689.1"/>
    </source>
</evidence>
<keyword evidence="8" id="KW-1185">Reference proteome</keyword>
<dbReference type="PANTHER" id="PTHR30055:SF151">
    <property type="entry name" value="TRANSCRIPTIONAL REGULATORY PROTEIN"/>
    <property type="match status" value="1"/>
</dbReference>
<proteinExistence type="predicted"/>
<dbReference type="Gene3D" id="1.10.10.60">
    <property type="entry name" value="Homeodomain-like"/>
    <property type="match status" value="1"/>
</dbReference>
<keyword evidence="4" id="KW-0804">Transcription</keyword>
<gene>
    <name evidence="7" type="ORF">Q9R08_11935</name>
</gene>
<dbReference type="Proteomes" id="UP001235133">
    <property type="component" value="Unassembled WGS sequence"/>
</dbReference>
<dbReference type="InterPro" id="IPR050109">
    <property type="entry name" value="HTH-type_TetR-like_transc_reg"/>
</dbReference>
<dbReference type="InterPro" id="IPR001647">
    <property type="entry name" value="HTH_TetR"/>
</dbReference>
<evidence type="ECO:0000313" key="8">
    <source>
        <dbReference type="Proteomes" id="UP001235133"/>
    </source>
</evidence>
<evidence type="ECO:0000256" key="4">
    <source>
        <dbReference type="ARBA" id="ARBA00023163"/>
    </source>
</evidence>
<dbReference type="PANTHER" id="PTHR30055">
    <property type="entry name" value="HTH-TYPE TRANSCRIPTIONAL REGULATOR RUTR"/>
    <property type="match status" value="1"/>
</dbReference>
<feature type="DNA-binding region" description="H-T-H motif" evidence="5">
    <location>
        <begin position="35"/>
        <end position="54"/>
    </location>
</feature>
<protein>
    <submittedName>
        <fullName evidence="7">TetR/AcrR family transcriptional regulator C-terminal domain-containing protein</fullName>
    </submittedName>
</protein>
<keyword evidence="2" id="KW-0805">Transcription regulation</keyword>
<dbReference type="RefSeq" id="WP_308868239.1">
    <property type="nucleotide sequence ID" value="NZ_JAVFWO010000003.1"/>
</dbReference>
<reference evidence="7 8" key="1">
    <citation type="submission" date="2023-08" db="EMBL/GenBank/DDBJ databases">
        <title>Microbacterium psychrotolerans sp. nov., a psychrotolerant bacterium isolated from soil in Heilongjiang Province, China.</title>
        <authorList>
            <person name="An P."/>
            <person name="Zhao D."/>
            <person name="Xiang H."/>
        </authorList>
    </citation>
    <scope>NUCLEOTIDE SEQUENCE [LARGE SCALE GENOMIC DNA]</scope>
    <source>
        <strain evidence="7 8">QXD-8</strain>
    </source>
</reference>
<sequence>MTTVATASRREPLSRERVLREAIRLADDGGIDALTMRRLAQQLGVEPMSIYYHVRGKDAVVTGALDLVFEDVARHAAAATTPPPSSWREHLRARILAAREVLLQHPWAPRALESRGTMTPAFAGWVDTNVGVMRSGGLSWDLIHHAMHTLGSRQFGFSQELILDDPQGADGEPDATAAAELGGLMPNVQAMLQDVVHDDEVGTLGWCDDRTEFEFALDILLEGLERRAG</sequence>
<dbReference type="InterPro" id="IPR009057">
    <property type="entry name" value="Homeodomain-like_sf"/>
</dbReference>
<accession>A0ABU0Z285</accession>
<name>A0ABU0Z285_9MICO</name>